<dbReference type="EMBL" id="JBDXSU010000006">
    <property type="protein sequence ID" value="MFB5190693.1"/>
    <property type="molecule type" value="Genomic_DNA"/>
</dbReference>
<proteinExistence type="predicted"/>
<keyword evidence="2" id="KW-1185">Reference proteome</keyword>
<evidence type="ECO:0000313" key="2">
    <source>
        <dbReference type="Proteomes" id="UP001579974"/>
    </source>
</evidence>
<dbReference type="RefSeq" id="WP_275474694.1">
    <property type="nucleotide sequence ID" value="NZ_CP162940.1"/>
</dbReference>
<dbReference type="Proteomes" id="UP001579974">
    <property type="component" value="Unassembled WGS sequence"/>
</dbReference>
<accession>A0ABV5AEK0</accession>
<name>A0ABV5AEK0_9BACL</name>
<evidence type="ECO:0000313" key="1">
    <source>
        <dbReference type="EMBL" id="MFB5190693.1"/>
    </source>
</evidence>
<gene>
    <name evidence="1" type="ORF">KKP3000_004165</name>
</gene>
<sequence length="103" mass="11365">MALNQEVIQVVVILDVKVTGSAEIVVAAGSSNDPTIIIADFLGWTVAAALERILAKGYQLSFVTDKYFVCTKNPTRKPCKKHHLTVIHPKVRRPRRPARSTKA</sequence>
<comment type="caution">
    <text evidence="1">The sequence shown here is derived from an EMBL/GenBank/DDBJ whole genome shotgun (WGS) entry which is preliminary data.</text>
</comment>
<protein>
    <submittedName>
        <fullName evidence="1">Uncharacterized protein</fullName>
    </submittedName>
</protein>
<reference evidence="1 2" key="1">
    <citation type="journal article" date="2024" name="Int. J. Mol. Sci.">
        <title>Exploration of Alicyclobacillus spp. Genome in Search of Antibiotic Resistance.</title>
        <authorList>
            <person name="Bucka-Kolendo J."/>
            <person name="Kiousi D.E."/>
            <person name="Dekowska A."/>
            <person name="Mikolajczuk-Szczyrba A."/>
            <person name="Karadedos D.M."/>
            <person name="Michael P."/>
            <person name="Galanis A."/>
            <person name="Sokolowska B."/>
        </authorList>
    </citation>
    <scope>NUCLEOTIDE SEQUENCE [LARGE SCALE GENOMIC DNA]</scope>
    <source>
        <strain evidence="1 2">KKP 3000</strain>
    </source>
</reference>
<organism evidence="1 2">
    <name type="scientific">Alicyclobacillus fastidiosus</name>
    <dbReference type="NCBI Taxonomy" id="392011"/>
    <lineage>
        <taxon>Bacteria</taxon>
        <taxon>Bacillati</taxon>
        <taxon>Bacillota</taxon>
        <taxon>Bacilli</taxon>
        <taxon>Bacillales</taxon>
        <taxon>Alicyclobacillaceae</taxon>
        <taxon>Alicyclobacillus</taxon>
    </lineage>
</organism>